<keyword evidence="4" id="KW-0963">Cytoplasm</keyword>
<protein>
    <recommendedName>
        <fullName evidence="4">Mini-ribonuclease 3</fullName>
        <shortName evidence="4">Mini-3</shortName>
        <shortName evidence="4">Mini-RNase 3</shortName>
        <ecNumber evidence="4">3.1.26.-</ecNumber>
    </recommendedName>
    <alternativeName>
        <fullName evidence="4">Mini-RNase III</fullName>
        <shortName evidence="4">Mini-III</shortName>
    </alternativeName>
</protein>
<dbReference type="SUPFAM" id="SSF69065">
    <property type="entry name" value="RNase III domain-like"/>
    <property type="match status" value="1"/>
</dbReference>
<keyword evidence="7" id="KW-1185">Reference proteome</keyword>
<dbReference type="RefSeq" id="WP_091647473.1">
    <property type="nucleotide sequence ID" value="NZ_FNHQ01000001.1"/>
</dbReference>
<evidence type="ECO:0000313" key="7">
    <source>
        <dbReference type="Proteomes" id="UP000199309"/>
    </source>
</evidence>
<dbReference type="HAMAP" id="MF_01468">
    <property type="entry name" value="RNase_Mini_III"/>
    <property type="match status" value="1"/>
</dbReference>
<comment type="function">
    <text evidence="4">Involved in correct processing of both the 5' and 3' ends of 23S rRNA precursor. Processes 30S rRNA precursor transcript even in absence of ribonuclease 3 (Rnc); Rnc processes 30S rRNA into smaller rRNA precursors.</text>
</comment>
<comment type="similarity">
    <text evidence="4">Belongs to the MrnC RNase family.</text>
</comment>
<keyword evidence="4" id="KW-0699">rRNA-binding</keyword>
<dbReference type="EC" id="3.1.26.-" evidence="4"/>
<reference evidence="6 7" key="1">
    <citation type="submission" date="2016-10" db="EMBL/GenBank/DDBJ databases">
        <authorList>
            <person name="de Groot N.N."/>
        </authorList>
    </citation>
    <scope>NUCLEOTIDE SEQUENCE [LARGE SCALE GENOMIC DNA]</scope>
    <source>
        <strain evidence="6 7">DSM 16981</strain>
    </source>
</reference>
<comment type="cofactor">
    <cofactor evidence="4">
        <name>Mg(2+)</name>
        <dbReference type="ChEBI" id="CHEBI:18420"/>
    </cofactor>
</comment>
<evidence type="ECO:0000256" key="3">
    <source>
        <dbReference type="ARBA" id="ARBA00022801"/>
    </source>
</evidence>
<dbReference type="InterPro" id="IPR036389">
    <property type="entry name" value="RNase_III_sf"/>
</dbReference>
<dbReference type="GO" id="GO:0006364">
    <property type="term" value="P:rRNA processing"/>
    <property type="evidence" value="ECO:0007669"/>
    <property type="project" value="UniProtKB-UniRule"/>
</dbReference>
<keyword evidence="4" id="KW-0690">Ribosome biogenesis</keyword>
<keyword evidence="4" id="KW-0460">Magnesium</keyword>
<evidence type="ECO:0000256" key="4">
    <source>
        <dbReference type="HAMAP-Rule" id="MF_01468"/>
    </source>
</evidence>
<comment type="subcellular location">
    <subcellularLocation>
        <location evidence="4">Cytoplasm</location>
    </subcellularLocation>
</comment>
<keyword evidence="1 4" id="KW-0540">Nuclease</keyword>
<dbReference type="OrthoDB" id="46571at2"/>
<organism evidence="6 7">
    <name type="scientific">Megasphaera paucivorans</name>
    <dbReference type="NCBI Taxonomy" id="349095"/>
    <lineage>
        <taxon>Bacteria</taxon>
        <taxon>Bacillati</taxon>
        <taxon>Bacillota</taxon>
        <taxon>Negativicutes</taxon>
        <taxon>Veillonellales</taxon>
        <taxon>Veillonellaceae</taxon>
        <taxon>Megasphaera</taxon>
    </lineage>
</organism>
<dbReference type="Proteomes" id="UP000199309">
    <property type="component" value="Unassembled WGS sequence"/>
</dbReference>
<accession>A0A1G9Q778</accession>
<evidence type="ECO:0000256" key="1">
    <source>
        <dbReference type="ARBA" id="ARBA00022722"/>
    </source>
</evidence>
<evidence type="ECO:0000256" key="2">
    <source>
        <dbReference type="ARBA" id="ARBA00022759"/>
    </source>
</evidence>
<gene>
    <name evidence="4" type="primary">mrnC</name>
    <name evidence="6" type="ORF">SAMN05660299_00120</name>
</gene>
<evidence type="ECO:0000259" key="5">
    <source>
        <dbReference type="Pfam" id="PF00636"/>
    </source>
</evidence>
<keyword evidence="2 4" id="KW-0255">Endonuclease</keyword>
<dbReference type="GO" id="GO:0019843">
    <property type="term" value="F:rRNA binding"/>
    <property type="evidence" value="ECO:0007669"/>
    <property type="project" value="UniProtKB-UniRule"/>
</dbReference>
<dbReference type="PANTHER" id="PTHR34276">
    <property type="entry name" value="MINI-RIBONUCLEASE 3"/>
    <property type="match status" value="1"/>
</dbReference>
<evidence type="ECO:0000313" key="6">
    <source>
        <dbReference type="EMBL" id="SDM06327.1"/>
    </source>
</evidence>
<dbReference type="GO" id="GO:0005737">
    <property type="term" value="C:cytoplasm"/>
    <property type="evidence" value="ECO:0007669"/>
    <property type="project" value="UniProtKB-SubCell"/>
</dbReference>
<sequence>MKFKQIQALKHKAYMAFAEGTTLDVPQQDITMMDPISLAFVGDAYYALHMRQRLVDTGIPNVQVLHLLAAEFVSAKAQAYVYRKLKETLDEMEKAICHRARNAYSQVPKSATVAEYHDSTALEALVGYLVLSRQQKKLDNVMLQVYAYTKEYCRIVHGMKE</sequence>
<dbReference type="AlphaFoldDB" id="A0A1G9Q778"/>
<proteinExistence type="inferred from homology"/>
<dbReference type="GO" id="GO:0004525">
    <property type="term" value="F:ribonuclease III activity"/>
    <property type="evidence" value="ECO:0007669"/>
    <property type="project" value="InterPro"/>
</dbReference>
<dbReference type="Gene3D" id="1.10.1520.10">
    <property type="entry name" value="Ribonuclease III domain"/>
    <property type="match status" value="1"/>
</dbReference>
<keyword evidence="3 4" id="KW-0378">Hydrolase</keyword>
<comment type="subunit">
    <text evidence="4">Homodimer.</text>
</comment>
<keyword evidence="4" id="KW-0694">RNA-binding</keyword>
<keyword evidence="4" id="KW-0698">rRNA processing</keyword>
<name>A0A1G9Q778_9FIRM</name>
<dbReference type="STRING" id="349095.SAMN05660299_00120"/>
<dbReference type="InterPro" id="IPR000999">
    <property type="entry name" value="RNase_III_dom"/>
</dbReference>
<dbReference type="EMBL" id="FNHQ01000001">
    <property type="protein sequence ID" value="SDM06327.1"/>
    <property type="molecule type" value="Genomic_DNA"/>
</dbReference>
<feature type="active site" evidence="4">
    <location>
        <position position="43"/>
    </location>
</feature>
<dbReference type="Pfam" id="PF00636">
    <property type="entry name" value="Ribonuclease_3"/>
    <property type="match status" value="1"/>
</dbReference>
<dbReference type="PANTHER" id="PTHR34276:SF1">
    <property type="entry name" value="MINI-RIBONUCLEASE 3"/>
    <property type="match status" value="1"/>
</dbReference>
<dbReference type="InterPro" id="IPR008226">
    <property type="entry name" value="Mini3_fam"/>
</dbReference>
<feature type="domain" description="RNase III" evidence="5">
    <location>
        <begin position="37"/>
        <end position="133"/>
    </location>
</feature>